<evidence type="ECO:0000313" key="2">
    <source>
        <dbReference type="Proteomes" id="UP000623467"/>
    </source>
</evidence>
<comment type="caution">
    <text evidence="1">The sequence shown here is derived from an EMBL/GenBank/DDBJ whole genome shotgun (WGS) entry which is preliminary data.</text>
</comment>
<dbReference type="AlphaFoldDB" id="A0A8H7DHY1"/>
<organism evidence="1 2">
    <name type="scientific">Mycena sanguinolenta</name>
    <dbReference type="NCBI Taxonomy" id="230812"/>
    <lineage>
        <taxon>Eukaryota</taxon>
        <taxon>Fungi</taxon>
        <taxon>Dikarya</taxon>
        <taxon>Basidiomycota</taxon>
        <taxon>Agaricomycotina</taxon>
        <taxon>Agaricomycetes</taxon>
        <taxon>Agaricomycetidae</taxon>
        <taxon>Agaricales</taxon>
        <taxon>Marasmiineae</taxon>
        <taxon>Mycenaceae</taxon>
        <taxon>Mycena</taxon>
    </lineage>
</organism>
<sequence>MHLPPKETLQLSQCFGQAPGLFRLYRQHHFTPSSQLSSRYTRIPPSSTCLTTIKLRVIAKITGRGRCVLYGKGSTATDVSRQLNTFPVCVFPAQVQLSAESDNQIEIIIFSVNANYSISITVRHDPDQERPEMSVFYSFFSPLDIPSHAASSATVPHCTSEAFTRT</sequence>
<accession>A0A8H7DHY1</accession>
<keyword evidence="2" id="KW-1185">Reference proteome</keyword>
<dbReference type="Proteomes" id="UP000623467">
    <property type="component" value="Unassembled WGS sequence"/>
</dbReference>
<proteinExistence type="predicted"/>
<reference evidence="1" key="1">
    <citation type="submission" date="2020-05" db="EMBL/GenBank/DDBJ databases">
        <title>Mycena genomes resolve the evolution of fungal bioluminescence.</title>
        <authorList>
            <person name="Tsai I.J."/>
        </authorList>
    </citation>
    <scope>NUCLEOTIDE SEQUENCE</scope>
    <source>
        <strain evidence="1">160909Yilan</strain>
    </source>
</reference>
<dbReference type="EMBL" id="JACAZH010000002">
    <property type="protein sequence ID" value="KAF7374980.1"/>
    <property type="molecule type" value="Genomic_DNA"/>
</dbReference>
<name>A0A8H7DHY1_9AGAR</name>
<gene>
    <name evidence="1" type="ORF">MSAN_00384100</name>
</gene>
<evidence type="ECO:0000313" key="1">
    <source>
        <dbReference type="EMBL" id="KAF7374980.1"/>
    </source>
</evidence>
<protein>
    <submittedName>
        <fullName evidence="1">Uncharacterized protein</fullName>
    </submittedName>
</protein>